<dbReference type="STRING" id="6412.T1FDT4"/>
<organism evidence="4 5">
    <name type="scientific">Helobdella robusta</name>
    <name type="common">Californian leech</name>
    <dbReference type="NCBI Taxonomy" id="6412"/>
    <lineage>
        <taxon>Eukaryota</taxon>
        <taxon>Metazoa</taxon>
        <taxon>Spiralia</taxon>
        <taxon>Lophotrochozoa</taxon>
        <taxon>Annelida</taxon>
        <taxon>Clitellata</taxon>
        <taxon>Hirudinea</taxon>
        <taxon>Rhynchobdellida</taxon>
        <taxon>Glossiphoniidae</taxon>
        <taxon>Helobdella</taxon>
    </lineage>
</organism>
<reference evidence="4" key="3">
    <citation type="submission" date="2015-06" db="UniProtKB">
        <authorList>
            <consortium name="EnsemblMetazoa"/>
        </authorList>
    </citation>
    <scope>IDENTIFICATION</scope>
</reference>
<proteinExistence type="predicted"/>
<dbReference type="HOGENOM" id="CLU_056632_4_2_1"/>
<dbReference type="InterPro" id="IPR036423">
    <property type="entry name" value="SOD-like_Cu/Zn_dom_sf"/>
</dbReference>
<dbReference type="Pfam" id="PF00080">
    <property type="entry name" value="Sod_Cu"/>
    <property type="match status" value="1"/>
</dbReference>
<sequence length="190" mass="20729">MVCILKPSEYYGLYLNGTIRITDELVNKDGGLKFTLDVDGFPNYLQGNKIGIAVHENGDISKGCQNIGGHYNPHKAKFHGSNMSSLKEKHLGDMGNMFVKDGKSTSVIYNRDMRLFGSFGISGRSIRLGSYEDDEGKGDQNSKIDGNLYEPWGCCQITTKDSASKCSSLPASFVVMLLFGGILVVIVSVL</sequence>
<dbReference type="GeneID" id="20206983"/>
<keyword evidence="1" id="KW-0472">Membrane</keyword>
<evidence type="ECO:0000256" key="1">
    <source>
        <dbReference type="SAM" id="Phobius"/>
    </source>
</evidence>
<dbReference type="GO" id="GO:0019430">
    <property type="term" value="P:removal of superoxide radicals"/>
    <property type="evidence" value="ECO:0000318"/>
    <property type="project" value="GO_Central"/>
</dbReference>
<name>T1FDT4_HELRO</name>
<dbReference type="EMBL" id="AMQM01006578">
    <property type="status" value="NOT_ANNOTATED_CDS"/>
    <property type="molecule type" value="Genomic_DNA"/>
</dbReference>
<feature type="transmembrane region" description="Helical" evidence="1">
    <location>
        <begin position="169"/>
        <end position="189"/>
    </location>
</feature>
<reference evidence="3 5" key="2">
    <citation type="journal article" date="2013" name="Nature">
        <title>Insights into bilaterian evolution from three spiralian genomes.</title>
        <authorList>
            <person name="Simakov O."/>
            <person name="Marletaz F."/>
            <person name="Cho S.J."/>
            <person name="Edsinger-Gonzales E."/>
            <person name="Havlak P."/>
            <person name="Hellsten U."/>
            <person name="Kuo D.H."/>
            <person name="Larsson T."/>
            <person name="Lv J."/>
            <person name="Arendt D."/>
            <person name="Savage R."/>
            <person name="Osoegawa K."/>
            <person name="de Jong P."/>
            <person name="Grimwood J."/>
            <person name="Chapman J.A."/>
            <person name="Shapiro H."/>
            <person name="Aerts A."/>
            <person name="Otillar R.P."/>
            <person name="Terry A.Y."/>
            <person name="Boore J.L."/>
            <person name="Grigoriev I.V."/>
            <person name="Lindberg D.R."/>
            <person name="Seaver E.C."/>
            <person name="Weisblat D.A."/>
            <person name="Putnam N.H."/>
            <person name="Rokhsar D.S."/>
        </authorList>
    </citation>
    <scope>NUCLEOTIDE SEQUENCE</scope>
</reference>
<evidence type="ECO:0000313" key="3">
    <source>
        <dbReference type="EMBL" id="ESN95921.1"/>
    </source>
</evidence>
<keyword evidence="1" id="KW-0812">Transmembrane</keyword>
<dbReference type="InParanoid" id="T1FDT4"/>
<evidence type="ECO:0000259" key="2">
    <source>
        <dbReference type="Pfam" id="PF00080"/>
    </source>
</evidence>
<dbReference type="InterPro" id="IPR001424">
    <property type="entry name" value="SOD_Cu_Zn_dom"/>
</dbReference>
<dbReference type="GO" id="GO:0005507">
    <property type="term" value="F:copper ion binding"/>
    <property type="evidence" value="ECO:0000318"/>
    <property type="project" value="GO_Central"/>
</dbReference>
<dbReference type="GO" id="GO:0004784">
    <property type="term" value="F:superoxide dismutase activity"/>
    <property type="evidence" value="ECO:0000318"/>
    <property type="project" value="GO_Central"/>
</dbReference>
<dbReference type="EMBL" id="KB097496">
    <property type="protein sequence ID" value="ESN95921.1"/>
    <property type="molecule type" value="Genomic_DNA"/>
</dbReference>
<dbReference type="InterPro" id="IPR024134">
    <property type="entry name" value="SOD_Cu/Zn_/chaperone"/>
</dbReference>
<keyword evidence="5" id="KW-1185">Reference proteome</keyword>
<dbReference type="CTD" id="20206983"/>
<dbReference type="Gene3D" id="2.60.40.200">
    <property type="entry name" value="Superoxide dismutase, copper/zinc binding domain"/>
    <property type="match status" value="1"/>
</dbReference>
<dbReference type="PRINTS" id="PR00068">
    <property type="entry name" value="CUZNDISMTASE"/>
</dbReference>
<protein>
    <recommendedName>
        <fullName evidence="2">Superoxide dismutase copper/zinc binding domain-containing protein</fullName>
    </recommendedName>
</protein>
<dbReference type="Proteomes" id="UP000015101">
    <property type="component" value="Unassembled WGS sequence"/>
</dbReference>
<dbReference type="EnsemblMetazoa" id="HelroT178838">
    <property type="protein sequence ID" value="HelroP178838"/>
    <property type="gene ID" value="HelroG178838"/>
</dbReference>
<dbReference type="OMA" id="LYASCRM"/>
<dbReference type="eggNOG" id="KOG0441">
    <property type="taxonomic scope" value="Eukaryota"/>
</dbReference>
<dbReference type="RefSeq" id="XP_009025960.1">
    <property type="nucleotide sequence ID" value="XM_009027712.1"/>
</dbReference>
<evidence type="ECO:0000313" key="4">
    <source>
        <dbReference type="EnsemblMetazoa" id="HelroP178838"/>
    </source>
</evidence>
<reference evidence="5" key="1">
    <citation type="submission" date="2012-12" db="EMBL/GenBank/DDBJ databases">
        <authorList>
            <person name="Hellsten U."/>
            <person name="Grimwood J."/>
            <person name="Chapman J.A."/>
            <person name="Shapiro H."/>
            <person name="Aerts A."/>
            <person name="Otillar R.P."/>
            <person name="Terry A.Y."/>
            <person name="Boore J.L."/>
            <person name="Simakov O."/>
            <person name="Marletaz F."/>
            <person name="Cho S.-J."/>
            <person name="Edsinger-Gonzales E."/>
            <person name="Havlak P."/>
            <person name="Kuo D.-H."/>
            <person name="Larsson T."/>
            <person name="Lv J."/>
            <person name="Arendt D."/>
            <person name="Savage R."/>
            <person name="Osoegawa K."/>
            <person name="de Jong P."/>
            <person name="Lindberg D.R."/>
            <person name="Seaver E.C."/>
            <person name="Weisblat D.A."/>
            <person name="Putnam N.H."/>
            <person name="Grigoriev I.V."/>
            <person name="Rokhsar D.S."/>
        </authorList>
    </citation>
    <scope>NUCLEOTIDE SEQUENCE</scope>
</reference>
<feature type="domain" description="Superoxide dismutase copper/zinc binding" evidence="2">
    <location>
        <begin position="16"/>
        <end position="157"/>
    </location>
</feature>
<evidence type="ECO:0000313" key="5">
    <source>
        <dbReference type="Proteomes" id="UP000015101"/>
    </source>
</evidence>
<dbReference type="PANTHER" id="PTHR10003">
    <property type="entry name" value="SUPEROXIDE DISMUTASE CU-ZN -RELATED"/>
    <property type="match status" value="1"/>
</dbReference>
<keyword evidence="1" id="KW-1133">Transmembrane helix</keyword>
<dbReference type="SUPFAM" id="SSF49329">
    <property type="entry name" value="Cu,Zn superoxide dismutase-like"/>
    <property type="match status" value="1"/>
</dbReference>
<dbReference type="AlphaFoldDB" id="T1FDT4"/>
<accession>T1FDT4</accession>
<dbReference type="OrthoDB" id="2015551at2759"/>
<dbReference type="KEGG" id="hro:HELRODRAFT_178838"/>
<gene>
    <name evidence="4" type="primary">20206983</name>
    <name evidence="3" type="ORF">HELRODRAFT_178838</name>
</gene>